<dbReference type="OrthoDB" id="372285at2157"/>
<evidence type="ECO:0000256" key="1">
    <source>
        <dbReference type="ARBA" id="ARBA00007958"/>
    </source>
</evidence>
<dbReference type="PANTHER" id="PTHR43481:SF4">
    <property type="entry name" value="GLYCEROL-1-PHOSPHATE PHOSPHOHYDROLASE 1-RELATED"/>
    <property type="match status" value="1"/>
</dbReference>
<dbReference type="InterPro" id="IPR051806">
    <property type="entry name" value="HAD-like_SPP"/>
</dbReference>
<dbReference type="SFLD" id="SFLDS00003">
    <property type="entry name" value="Haloacid_Dehalogenase"/>
    <property type="match status" value="1"/>
</dbReference>
<keyword evidence="3" id="KW-1185">Reference proteome</keyword>
<proteinExistence type="inferred from homology"/>
<evidence type="ECO:0000313" key="3">
    <source>
        <dbReference type="Proteomes" id="UP000451471"/>
    </source>
</evidence>
<gene>
    <name evidence="2" type="ORF">GQS65_19415</name>
</gene>
<dbReference type="SUPFAM" id="SSF56784">
    <property type="entry name" value="HAD-like"/>
    <property type="match status" value="1"/>
</dbReference>
<dbReference type="AlphaFoldDB" id="A0A6B0GXW8"/>
<dbReference type="InterPro" id="IPR023198">
    <property type="entry name" value="PGP-like_dom2"/>
</dbReference>
<dbReference type="InterPro" id="IPR006439">
    <property type="entry name" value="HAD-SF_hydro_IA"/>
</dbReference>
<dbReference type="SFLD" id="SFLDG01129">
    <property type="entry name" value="C1.5:_HAD__Beta-PGM__Phosphata"/>
    <property type="match status" value="1"/>
</dbReference>
<organism evidence="2 3">
    <name type="scientific">Halomarina oriensis</name>
    <dbReference type="NCBI Taxonomy" id="671145"/>
    <lineage>
        <taxon>Archaea</taxon>
        <taxon>Methanobacteriati</taxon>
        <taxon>Methanobacteriota</taxon>
        <taxon>Stenosarchaea group</taxon>
        <taxon>Halobacteria</taxon>
        <taxon>Halobacteriales</taxon>
        <taxon>Natronomonadaceae</taxon>
        <taxon>Halomarina</taxon>
    </lineage>
</organism>
<dbReference type="EMBL" id="WSZK01000038">
    <property type="protein sequence ID" value="MWG36628.1"/>
    <property type="molecule type" value="Genomic_DNA"/>
</dbReference>
<dbReference type="InterPro" id="IPR023214">
    <property type="entry name" value="HAD_sf"/>
</dbReference>
<reference evidence="2 3" key="1">
    <citation type="submission" date="2019-12" db="EMBL/GenBank/DDBJ databases">
        <title>Halocatena pleomorpha gen. nov. sp. nov., an extremely halophilic archaeon of family Halobacteriaceae isolated from saltpan soil.</title>
        <authorList>
            <person name="Pal Y."/>
            <person name="Verma A."/>
            <person name="Krishnamurthi S."/>
            <person name="Kumar P."/>
        </authorList>
    </citation>
    <scope>NUCLEOTIDE SEQUENCE [LARGE SCALE GENOMIC DNA]</scope>
    <source>
        <strain evidence="2 3">JCM 16495</strain>
    </source>
</reference>
<dbReference type="PANTHER" id="PTHR43481">
    <property type="entry name" value="FRUCTOSE-1-PHOSPHATE PHOSPHATASE"/>
    <property type="match status" value="1"/>
</dbReference>
<dbReference type="Proteomes" id="UP000451471">
    <property type="component" value="Unassembled WGS sequence"/>
</dbReference>
<keyword evidence="2" id="KW-0378">Hydrolase</keyword>
<comment type="similarity">
    <text evidence="1">Belongs to the HAD-like hydrolase superfamily.</text>
</comment>
<dbReference type="Gene3D" id="3.40.50.1000">
    <property type="entry name" value="HAD superfamily/HAD-like"/>
    <property type="match status" value="1"/>
</dbReference>
<evidence type="ECO:0000313" key="2">
    <source>
        <dbReference type="EMBL" id="MWG36628.1"/>
    </source>
</evidence>
<name>A0A6B0GXW8_9EURY</name>
<accession>A0A6B0GXW8</accession>
<dbReference type="RefSeq" id="WP_158206282.1">
    <property type="nucleotide sequence ID" value="NZ_WSZK01000038.1"/>
</dbReference>
<comment type="caution">
    <text evidence="2">The sequence shown here is derived from an EMBL/GenBank/DDBJ whole genome shotgun (WGS) entry which is preliminary data.</text>
</comment>
<dbReference type="NCBIfam" id="TIGR01509">
    <property type="entry name" value="HAD-SF-IA-v3"/>
    <property type="match status" value="1"/>
</dbReference>
<protein>
    <submittedName>
        <fullName evidence="2">HAD-IA family hydrolase</fullName>
    </submittedName>
</protein>
<sequence>MHDAVCFDMDGVIVNSEHHWVPLENERILPEAAPDGDVTASDVIGMHVGDIYDFLVAEHGTTMDREAFLTLYDDAAEELYTERADLLPGFEALCSALRERDASLALVSSSSHRWIRFVTDRFGLDAFDAVVSADDVEGPSKPDPFVYEYAASELDVPADACVAVEDSTHGVAAANAAAMSSVGFRWDDDHTQDLSAADVVTTGPEELRRALLDRV</sequence>
<dbReference type="Pfam" id="PF00702">
    <property type="entry name" value="Hydrolase"/>
    <property type="match status" value="1"/>
</dbReference>
<dbReference type="GO" id="GO:0050308">
    <property type="term" value="F:sugar-phosphatase activity"/>
    <property type="evidence" value="ECO:0007669"/>
    <property type="project" value="TreeGrafter"/>
</dbReference>
<dbReference type="Gene3D" id="1.10.150.240">
    <property type="entry name" value="Putative phosphatase, domain 2"/>
    <property type="match status" value="1"/>
</dbReference>
<dbReference type="InterPro" id="IPR036412">
    <property type="entry name" value="HAD-like_sf"/>
</dbReference>